<dbReference type="AlphaFoldDB" id="X0SP32"/>
<dbReference type="InterPro" id="IPR052186">
    <property type="entry name" value="Hydantoin_racemase-like"/>
</dbReference>
<name>X0SP32_9ZZZZ</name>
<dbReference type="Gene3D" id="3.40.50.12500">
    <property type="match status" value="1"/>
</dbReference>
<dbReference type="GO" id="GO:0047661">
    <property type="term" value="F:amino-acid racemase activity"/>
    <property type="evidence" value="ECO:0007669"/>
    <property type="project" value="InterPro"/>
</dbReference>
<protein>
    <recommendedName>
        <fullName evidence="3">Hydantoin racemase</fullName>
    </recommendedName>
</protein>
<comment type="similarity">
    <text evidence="1">Belongs to the HyuE racemase family.</text>
</comment>
<evidence type="ECO:0008006" key="3">
    <source>
        <dbReference type="Google" id="ProtNLM"/>
    </source>
</evidence>
<reference evidence="2" key="1">
    <citation type="journal article" date="2014" name="Front. Microbiol.">
        <title>High frequency of phylogenetically diverse reductive dehalogenase-homologous genes in deep subseafloor sedimentary metagenomes.</title>
        <authorList>
            <person name="Kawai M."/>
            <person name="Futagami T."/>
            <person name="Toyoda A."/>
            <person name="Takaki Y."/>
            <person name="Nishi S."/>
            <person name="Hori S."/>
            <person name="Arai W."/>
            <person name="Tsubouchi T."/>
            <person name="Morono Y."/>
            <person name="Uchiyama I."/>
            <person name="Ito T."/>
            <person name="Fujiyama A."/>
            <person name="Inagaki F."/>
            <person name="Takami H."/>
        </authorList>
    </citation>
    <scope>NUCLEOTIDE SEQUENCE</scope>
    <source>
        <strain evidence="2">Expedition CK06-06</strain>
    </source>
</reference>
<evidence type="ECO:0000313" key="2">
    <source>
        <dbReference type="EMBL" id="GAF82853.1"/>
    </source>
</evidence>
<dbReference type="InterPro" id="IPR053714">
    <property type="entry name" value="Iso_Racemase_Enz_sf"/>
</dbReference>
<comment type="caution">
    <text evidence="2">The sequence shown here is derived from an EMBL/GenBank/DDBJ whole genome shotgun (WGS) entry which is preliminary data.</text>
</comment>
<dbReference type="EMBL" id="BARS01000807">
    <property type="protein sequence ID" value="GAF82853.1"/>
    <property type="molecule type" value="Genomic_DNA"/>
</dbReference>
<dbReference type="PANTHER" id="PTHR28047:SF5">
    <property type="entry name" value="PROTEIN DCG1"/>
    <property type="match status" value="1"/>
</dbReference>
<organism evidence="2">
    <name type="scientific">marine sediment metagenome</name>
    <dbReference type="NCBI Taxonomy" id="412755"/>
    <lineage>
        <taxon>unclassified sequences</taxon>
        <taxon>metagenomes</taxon>
        <taxon>ecological metagenomes</taxon>
    </lineage>
</organism>
<proteinExistence type="inferred from homology"/>
<evidence type="ECO:0000256" key="1">
    <source>
        <dbReference type="ARBA" id="ARBA00038414"/>
    </source>
</evidence>
<gene>
    <name evidence="2" type="ORF">S01H1_01787</name>
</gene>
<dbReference type="Pfam" id="PF01177">
    <property type="entry name" value="Asp_Glu_race"/>
    <property type="match status" value="1"/>
</dbReference>
<dbReference type="PANTHER" id="PTHR28047">
    <property type="entry name" value="PROTEIN DCG1"/>
    <property type="match status" value="1"/>
</dbReference>
<dbReference type="InterPro" id="IPR015942">
    <property type="entry name" value="Asp/Glu/hydantoin_racemase"/>
</dbReference>
<accession>X0SP32</accession>
<sequence>MKILTINPNASENFNELLRNKTSIYALPSTKVKVVSPKSAPQVIEGIYDEALSIKSTIETFIDLEKDFDAFIIACFSDHLATYAIREITRKPVLGIAEASIYLACMLGEKFSIITTNDRWGPLLKEAVRKYGVETKCASIRTVGISISDLEERDNKNVKKAIENEATIALRKDGAEVICLGCAGMSRFDKELNKKLGVPVLDGFVCAIKLLEIFHQYGLTHSKINTYSQPLYKELTNLQSKFSKVYKKSKKK</sequence>